<keyword evidence="2" id="KW-1185">Reference proteome</keyword>
<dbReference type="AlphaFoldDB" id="A0A2V5KE45"/>
<reference evidence="1 2" key="1">
    <citation type="submission" date="2018-05" db="EMBL/GenBank/DDBJ databases">
        <title>Paenibacillus flagellatus sp. nov., isolated from selenium mineral soil.</title>
        <authorList>
            <person name="Dai X."/>
        </authorList>
    </citation>
    <scope>NUCLEOTIDE SEQUENCE [LARGE SCALE GENOMIC DNA]</scope>
    <source>
        <strain evidence="1 2">DXL2</strain>
    </source>
</reference>
<accession>A0A2V5KE45</accession>
<name>A0A2V5KE45_9BACL</name>
<organism evidence="1 2">
    <name type="scientific">Paenibacillus flagellatus</name>
    <dbReference type="NCBI Taxonomy" id="2211139"/>
    <lineage>
        <taxon>Bacteria</taxon>
        <taxon>Bacillati</taxon>
        <taxon>Bacillota</taxon>
        <taxon>Bacilli</taxon>
        <taxon>Bacillales</taxon>
        <taxon>Paenibacillaceae</taxon>
        <taxon>Paenibacillus</taxon>
    </lineage>
</organism>
<evidence type="ECO:0000313" key="1">
    <source>
        <dbReference type="EMBL" id="PYI57312.1"/>
    </source>
</evidence>
<sequence length="96" mass="10829">MLLRLGRRLDDGNRLREGNESQLTNLIRKVFAKREGKTLSAAAWLEFGRNVIGKIKGEASPLVIAPGRLQDMFHQAEKKTQQCVTAEDLERKKKPG</sequence>
<evidence type="ECO:0000313" key="2">
    <source>
        <dbReference type="Proteomes" id="UP000247476"/>
    </source>
</evidence>
<proteinExistence type="predicted"/>
<gene>
    <name evidence="1" type="ORF">DLM86_02400</name>
</gene>
<protein>
    <submittedName>
        <fullName evidence="1">Uncharacterized protein</fullName>
    </submittedName>
</protein>
<dbReference type="RefSeq" id="WP_110838351.1">
    <property type="nucleotide sequence ID" value="NZ_QJVJ01000001.1"/>
</dbReference>
<comment type="caution">
    <text evidence="1">The sequence shown here is derived from an EMBL/GenBank/DDBJ whole genome shotgun (WGS) entry which is preliminary data.</text>
</comment>
<dbReference type="Proteomes" id="UP000247476">
    <property type="component" value="Unassembled WGS sequence"/>
</dbReference>
<dbReference type="EMBL" id="QJVJ01000001">
    <property type="protein sequence ID" value="PYI57312.1"/>
    <property type="molecule type" value="Genomic_DNA"/>
</dbReference>